<dbReference type="GO" id="GO:0043590">
    <property type="term" value="C:bacterial nucleoid"/>
    <property type="evidence" value="ECO:0007669"/>
    <property type="project" value="TreeGrafter"/>
</dbReference>
<dbReference type="GO" id="GO:0006310">
    <property type="term" value="P:DNA recombination"/>
    <property type="evidence" value="ECO:0007669"/>
    <property type="project" value="UniProtKB-UniRule"/>
</dbReference>
<dbReference type="InterPro" id="IPR042242">
    <property type="entry name" value="RecO_C"/>
</dbReference>
<dbReference type="eggNOG" id="COG1381">
    <property type="taxonomic scope" value="Bacteria"/>
</dbReference>
<dbReference type="NCBIfam" id="TIGR00613">
    <property type="entry name" value="reco"/>
    <property type="match status" value="1"/>
</dbReference>
<evidence type="ECO:0000313" key="11">
    <source>
        <dbReference type="EMBL" id="MCD8472107.1"/>
    </source>
</evidence>
<dbReference type="PATRIC" id="fig|1444770.3.peg.1604"/>
<keyword evidence="5 8" id="KW-0233">DNA recombination</keyword>
<dbReference type="Gene3D" id="1.20.1440.120">
    <property type="entry name" value="Recombination protein O, C-terminal domain"/>
    <property type="match status" value="1"/>
</dbReference>
<proteinExistence type="inferred from homology"/>
<sequence>MLIENEVAFVLHVRPWRETSLLVEVLTQAYGRLGLIARGVQGLKKQALRAALQPLQWIRFSAMQRGELGQLRQAEALDTAPRLKGEAMLASFYINELLLRLVPRHAPVSELYLAYAQTRERLRTHDSLAWSLRRFEHDVLETLGVGFNLECDADGTPLDPAARYWLDPLEGPRRLLSERSNADRRDTATGHVLLALSRNQIPNNDDLAGLRRSMRTVLLHHLGGRGLKSWEMIDTFGRITVNLESPKP</sequence>
<evidence type="ECO:0000256" key="3">
    <source>
        <dbReference type="ARBA" id="ARBA00021310"/>
    </source>
</evidence>
<dbReference type="Pfam" id="PF02565">
    <property type="entry name" value="RecO_C"/>
    <property type="match status" value="1"/>
</dbReference>
<accession>Z9JKB4</accession>
<dbReference type="AlphaFoldDB" id="Z9JKB4"/>
<gene>
    <name evidence="8 11" type="primary">recO</name>
    <name evidence="10" type="ORF">AF72_06730</name>
    <name evidence="11" type="ORF">LPH55_01135</name>
</gene>
<dbReference type="RefSeq" id="WP_051482307.1">
    <property type="nucleotide sequence ID" value="NZ_CP053627.1"/>
</dbReference>
<dbReference type="Proteomes" id="UP001430701">
    <property type="component" value="Unassembled WGS sequence"/>
</dbReference>
<evidence type="ECO:0000256" key="5">
    <source>
        <dbReference type="ARBA" id="ARBA00023172"/>
    </source>
</evidence>
<evidence type="ECO:0000256" key="8">
    <source>
        <dbReference type="HAMAP-Rule" id="MF_00201"/>
    </source>
</evidence>
<dbReference type="Proteomes" id="UP000020406">
    <property type="component" value="Unassembled WGS sequence"/>
</dbReference>
<evidence type="ECO:0000313" key="13">
    <source>
        <dbReference type="Proteomes" id="UP001430701"/>
    </source>
</evidence>
<evidence type="ECO:0000256" key="1">
    <source>
        <dbReference type="ARBA" id="ARBA00003065"/>
    </source>
</evidence>
<dbReference type="InterPro" id="IPR003717">
    <property type="entry name" value="RecO"/>
</dbReference>
<dbReference type="EMBL" id="JAJPPU010000001">
    <property type="protein sequence ID" value="MCD8472107.1"/>
    <property type="molecule type" value="Genomic_DNA"/>
</dbReference>
<dbReference type="PANTHER" id="PTHR33991">
    <property type="entry name" value="DNA REPAIR PROTEIN RECO"/>
    <property type="match status" value="1"/>
</dbReference>
<dbReference type="InterPro" id="IPR022572">
    <property type="entry name" value="DNA_rep/recomb_RecO_N"/>
</dbReference>
<evidence type="ECO:0000256" key="4">
    <source>
        <dbReference type="ARBA" id="ARBA00022763"/>
    </source>
</evidence>
<comment type="caution">
    <text evidence="10">The sequence shown here is derived from an EMBL/GenBank/DDBJ whole genome shotgun (WGS) entry which is preliminary data.</text>
</comment>
<organism evidence="10 12">
    <name type="scientific">Xylella taiwanensis</name>
    <dbReference type="NCBI Taxonomy" id="1444770"/>
    <lineage>
        <taxon>Bacteria</taxon>
        <taxon>Pseudomonadati</taxon>
        <taxon>Pseudomonadota</taxon>
        <taxon>Gammaproteobacteria</taxon>
        <taxon>Lysobacterales</taxon>
        <taxon>Lysobacteraceae</taxon>
        <taxon>Xylella</taxon>
    </lineage>
</organism>
<dbReference type="EMBL" id="JDSQ01000009">
    <property type="protein sequence ID" value="EWS78192.1"/>
    <property type="molecule type" value="Genomic_DNA"/>
</dbReference>
<dbReference type="PANTHER" id="PTHR33991:SF1">
    <property type="entry name" value="DNA REPAIR PROTEIN RECO"/>
    <property type="match status" value="1"/>
</dbReference>
<dbReference type="Pfam" id="PF11967">
    <property type="entry name" value="RecO_N"/>
    <property type="match status" value="1"/>
</dbReference>
<feature type="domain" description="DNA replication/recombination mediator RecO N-terminal" evidence="9">
    <location>
        <begin position="5"/>
        <end position="79"/>
    </location>
</feature>
<keyword evidence="13" id="KW-1185">Reference proteome</keyword>
<dbReference type="GO" id="GO:0006302">
    <property type="term" value="P:double-strand break repair"/>
    <property type="evidence" value="ECO:0007669"/>
    <property type="project" value="TreeGrafter"/>
</dbReference>
<reference evidence="11" key="2">
    <citation type="submission" date="2021-11" db="EMBL/GenBank/DDBJ databases">
        <title>Genome sequence of Xylella taiwanensis PLS432.</title>
        <authorList>
            <person name="Weng L.-W."/>
            <person name="Su C.-C."/>
            <person name="Tsai C.-W."/>
            <person name="Kuo C.-H."/>
        </authorList>
    </citation>
    <scope>NUCLEOTIDE SEQUENCE</scope>
    <source>
        <strain evidence="11">PLS432</strain>
    </source>
</reference>
<evidence type="ECO:0000259" key="9">
    <source>
        <dbReference type="Pfam" id="PF11967"/>
    </source>
</evidence>
<evidence type="ECO:0000313" key="10">
    <source>
        <dbReference type="EMBL" id="EWS78192.1"/>
    </source>
</evidence>
<reference evidence="10 12" key="1">
    <citation type="journal article" date="2014" name="Genome Announc.">
        <title>Draft Genome Sequence of Xylella fastidiosa Pear Leaf Scorch Strain in Taiwan.</title>
        <authorList>
            <person name="Su C.C."/>
            <person name="Deng W.L."/>
            <person name="Jan F.J."/>
            <person name="Chang C.J."/>
            <person name="Huang H."/>
            <person name="Chen J."/>
        </authorList>
    </citation>
    <scope>NUCLEOTIDE SEQUENCE [LARGE SCALE GENOMIC DNA]</scope>
    <source>
        <strain evidence="10 12">PLS229</strain>
    </source>
</reference>
<evidence type="ECO:0000256" key="6">
    <source>
        <dbReference type="ARBA" id="ARBA00023204"/>
    </source>
</evidence>
<evidence type="ECO:0000256" key="2">
    <source>
        <dbReference type="ARBA" id="ARBA00007452"/>
    </source>
</evidence>
<dbReference type="GeneID" id="68901119"/>
<keyword evidence="6 8" id="KW-0234">DNA repair</keyword>
<dbReference type="HAMAP" id="MF_00201">
    <property type="entry name" value="RecO"/>
    <property type="match status" value="1"/>
</dbReference>
<name>Z9JKB4_9GAMM</name>
<evidence type="ECO:0000313" key="12">
    <source>
        <dbReference type="Proteomes" id="UP000020406"/>
    </source>
</evidence>
<protein>
    <recommendedName>
        <fullName evidence="3 8">DNA repair protein RecO</fullName>
    </recommendedName>
    <alternativeName>
        <fullName evidence="7 8">Recombination protein O</fullName>
    </alternativeName>
</protein>
<evidence type="ECO:0000256" key="7">
    <source>
        <dbReference type="ARBA" id="ARBA00033409"/>
    </source>
</evidence>
<dbReference type="OrthoDB" id="9804792at2"/>
<keyword evidence="4 8" id="KW-0227">DNA damage</keyword>
<dbReference type="InterPro" id="IPR012340">
    <property type="entry name" value="NA-bd_OB-fold"/>
</dbReference>
<dbReference type="STRING" id="1444770.AF72_06730"/>
<comment type="similarity">
    <text evidence="2 8">Belongs to the RecO family.</text>
</comment>
<dbReference type="SUPFAM" id="SSF50249">
    <property type="entry name" value="Nucleic acid-binding proteins"/>
    <property type="match status" value="1"/>
</dbReference>
<dbReference type="Gene3D" id="2.40.50.140">
    <property type="entry name" value="Nucleic acid-binding proteins"/>
    <property type="match status" value="1"/>
</dbReference>
<comment type="function">
    <text evidence="1 8">Involved in DNA repair and RecF pathway recombination.</text>
</comment>
<dbReference type="KEGG" id="xtw:AB672_07420"/>